<protein>
    <submittedName>
        <fullName evidence="5">Uncharacterized protein</fullName>
    </submittedName>
</protein>
<keyword evidence="4" id="KW-0460">Magnesium</keyword>
<organism evidence="5 6">
    <name type="scientific">Trypanosoma equiperdum</name>
    <dbReference type="NCBI Taxonomy" id="5694"/>
    <lineage>
        <taxon>Eukaryota</taxon>
        <taxon>Discoba</taxon>
        <taxon>Euglenozoa</taxon>
        <taxon>Kinetoplastea</taxon>
        <taxon>Metakinetoplastina</taxon>
        <taxon>Trypanosomatida</taxon>
        <taxon>Trypanosomatidae</taxon>
        <taxon>Trypanosoma</taxon>
    </lineage>
</organism>
<comment type="caution">
    <text evidence="5">The sequence shown here is derived from an EMBL/GenBank/DDBJ whole genome shotgun (WGS) entry which is preliminary data.</text>
</comment>
<evidence type="ECO:0000313" key="6">
    <source>
        <dbReference type="Proteomes" id="UP000195570"/>
    </source>
</evidence>
<evidence type="ECO:0000256" key="1">
    <source>
        <dbReference type="ARBA" id="ARBA00001946"/>
    </source>
</evidence>
<reference evidence="5" key="1">
    <citation type="submission" date="2016-09" db="EMBL/GenBank/DDBJ databases">
        <authorList>
            <person name="Hebert L."/>
            <person name="Moumen B."/>
        </authorList>
    </citation>
    <scope>NUCLEOTIDE SEQUENCE [LARGE SCALE GENOMIC DNA]</scope>
    <source>
        <strain evidence="5">OVI</strain>
    </source>
</reference>
<comment type="cofactor">
    <cofactor evidence="1">
        <name>Mg(2+)</name>
        <dbReference type="ChEBI" id="CHEBI:18420"/>
    </cofactor>
</comment>
<proteinExistence type="predicted"/>
<keyword evidence="6" id="KW-1185">Reference proteome</keyword>
<evidence type="ECO:0000313" key="5">
    <source>
        <dbReference type="EMBL" id="SCU65837.1"/>
    </source>
</evidence>
<dbReference type="EMBL" id="CZPT02000424">
    <property type="protein sequence ID" value="SCU65837.1"/>
    <property type="molecule type" value="Genomic_DNA"/>
</dbReference>
<evidence type="ECO:0000256" key="4">
    <source>
        <dbReference type="ARBA" id="ARBA00022842"/>
    </source>
</evidence>
<dbReference type="Proteomes" id="UP000195570">
    <property type="component" value="Unassembled WGS sequence"/>
</dbReference>
<dbReference type="GO" id="GO:0052751">
    <property type="term" value="F:GDP-mannose hydrolase activity"/>
    <property type="evidence" value="ECO:0007669"/>
    <property type="project" value="TreeGrafter"/>
</dbReference>
<evidence type="ECO:0000256" key="2">
    <source>
        <dbReference type="ARBA" id="ARBA00022723"/>
    </source>
</evidence>
<evidence type="ECO:0000256" key="3">
    <source>
        <dbReference type="ARBA" id="ARBA00022801"/>
    </source>
</evidence>
<dbReference type="AlphaFoldDB" id="A0A1G4I2H0"/>
<dbReference type="GO" id="GO:0046872">
    <property type="term" value="F:metal ion binding"/>
    <property type="evidence" value="ECO:0007669"/>
    <property type="project" value="UniProtKB-KW"/>
</dbReference>
<sequence>MSKSAIYGFETIFLAFNASADCAGDPYPPSRVEVTVDDSFGRLEGLAEEHSIIEETWRKLMKGLERKILYNGLKFRLHNVVQYDNGKCHLQLGITDYKSSMGVATNVDYFLRSTSDGGTDRRKYLARALGIECFTTTSDEKAVMFCRSSLVSEYPGYYCFPGGHPEPQDILCQLPLSGPATGNHNNIDHNHNSVQNSDLLNDRLRREEAVSQLSGVNREVIVQHLFDSAVMEVADELGVERTACRNRGLLSIVENMKNMKPDACFWVEVNQTAAEVQARFDSRVGFDAFESVPHSLVVVHLDDIVDCEGAELFIKDCLGGKVTPPSVACWLHGMACYRSLRGTLGKAQTHSFA</sequence>
<keyword evidence="3" id="KW-0378">Hydrolase</keyword>
<dbReference type="PANTHER" id="PTHR31835:SF1">
    <property type="entry name" value="URIDINE DIPHOSPHATE GLUCOSE PYROPHOSPHATASE NUDT22"/>
    <property type="match status" value="1"/>
</dbReference>
<accession>A0A1G4I2H0</accession>
<dbReference type="VEuPathDB" id="TriTrypDB:TEOVI_000776300"/>
<dbReference type="RefSeq" id="XP_067077367.1">
    <property type="nucleotide sequence ID" value="XM_067221266.1"/>
</dbReference>
<dbReference type="InterPro" id="IPR015797">
    <property type="entry name" value="NUDIX_hydrolase-like_dom_sf"/>
</dbReference>
<name>A0A1G4I2H0_TRYEQ</name>
<dbReference type="GeneID" id="92381697"/>
<dbReference type="PANTHER" id="PTHR31835">
    <property type="entry name" value="URIDINE DIPHOSPHATE GLUCOSE PYROPHOSPHATASE"/>
    <property type="match status" value="1"/>
</dbReference>
<dbReference type="InterPro" id="IPR055295">
    <property type="entry name" value="NUDT22/NUDT9-like"/>
</dbReference>
<gene>
    <name evidence="5" type="ORF">TEOVI_000776300</name>
</gene>
<keyword evidence="2" id="KW-0479">Metal-binding</keyword>
<dbReference type="SUPFAM" id="SSF55811">
    <property type="entry name" value="Nudix"/>
    <property type="match status" value="1"/>
</dbReference>